<evidence type="ECO:0000313" key="4">
    <source>
        <dbReference type="Proteomes" id="UP000786185"/>
    </source>
</evidence>
<dbReference type="Proteomes" id="UP000786185">
    <property type="component" value="Unassembled WGS sequence"/>
</dbReference>
<evidence type="ECO:0000313" key="1">
    <source>
        <dbReference type="EMBL" id="MBF4374443.1"/>
    </source>
</evidence>
<dbReference type="Proteomes" id="UP000726136">
    <property type="component" value="Unassembled WGS sequence"/>
</dbReference>
<dbReference type="EMBL" id="RDPI01000019">
    <property type="protein sequence ID" value="MBF4374443.1"/>
    <property type="molecule type" value="Genomic_DNA"/>
</dbReference>
<keyword evidence="3" id="KW-1185">Reference proteome</keyword>
<dbReference type="AlphaFoldDB" id="A0AAW4BH50"/>
<dbReference type="EMBL" id="SCLC01000499">
    <property type="protein sequence ID" value="MBF4436965.1"/>
    <property type="molecule type" value="Genomic_DNA"/>
</dbReference>
<accession>A0AAW4BH50</accession>
<name>A0AAW4BH50_VIBAN</name>
<protein>
    <submittedName>
        <fullName evidence="2">Uncharacterized protein</fullName>
    </submittedName>
</protein>
<comment type="caution">
    <text evidence="2">The sequence shown here is derived from an EMBL/GenBank/DDBJ whole genome shotgun (WGS) entry which is preliminary data.</text>
</comment>
<reference evidence="2 3" key="1">
    <citation type="journal article" date="2021" name="PeerJ">
        <title>Analysis of 44 Vibrio anguillarum genomes reveals high genetic diversity.</title>
        <authorList>
            <person name="Hansen M.J."/>
            <person name="Dalsgaard I."/>
        </authorList>
    </citation>
    <scope>NUCLEOTIDE SEQUENCE</scope>
    <source>
        <strain evidence="1 3">040915-1/1B</strain>
        <strain evidence="2">850617-1/1</strain>
    </source>
</reference>
<dbReference type="RefSeq" id="WP_194663900.1">
    <property type="nucleotide sequence ID" value="NZ_RDPI01000019.1"/>
</dbReference>
<evidence type="ECO:0000313" key="3">
    <source>
        <dbReference type="Proteomes" id="UP000726136"/>
    </source>
</evidence>
<evidence type="ECO:0000313" key="2">
    <source>
        <dbReference type="EMBL" id="MBF4436965.1"/>
    </source>
</evidence>
<proteinExistence type="predicted"/>
<gene>
    <name evidence="1" type="ORF">EAY46_15345</name>
    <name evidence="2" type="ORF">ERJ77_21235</name>
</gene>
<organism evidence="2 4">
    <name type="scientific">Vibrio anguillarum</name>
    <name type="common">Listonella anguillarum</name>
    <dbReference type="NCBI Taxonomy" id="55601"/>
    <lineage>
        <taxon>Bacteria</taxon>
        <taxon>Pseudomonadati</taxon>
        <taxon>Pseudomonadota</taxon>
        <taxon>Gammaproteobacteria</taxon>
        <taxon>Vibrionales</taxon>
        <taxon>Vibrionaceae</taxon>
        <taxon>Vibrio</taxon>
    </lineage>
</organism>
<sequence>MQDWELEFASPEVMYEELQRLRGNSEHQAQDGSITLEQAVSEAHYRVEAFRNFWLAKHKEEPQHFPLVLAADNSGLWHEQITDFDA</sequence>